<evidence type="ECO:0000313" key="5">
    <source>
        <dbReference type="WBParaSite" id="HCON_00130010-00001"/>
    </source>
</evidence>
<dbReference type="GO" id="GO:0004722">
    <property type="term" value="F:protein serine/threonine phosphatase activity"/>
    <property type="evidence" value="ECO:0007669"/>
    <property type="project" value="UniProtKB-EC"/>
</dbReference>
<accession>A0A7I4YQ22</accession>
<evidence type="ECO:0000313" key="4">
    <source>
        <dbReference type="Proteomes" id="UP000025227"/>
    </source>
</evidence>
<dbReference type="PRINTS" id="PR00114">
    <property type="entry name" value="STPHPHTASE"/>
</dbReference>
<dbReference type="PANTHER" id="PTHR11668">
    <property type="entry name" value="SERINE/THREONINE PROTEIN PHOSPHATASE"/>
    <property type="match status" value="1"/>
</dbReference>
<dbReference type="SUPFAM" id="SSF56300">
    <property type="entry name" value="Metallo-dependent phosphatases"/>
    <property type="match status" value="1"/>
</dbReference>
<dbReference type="InterPro" id="IPR050341">
    <property type="entry name" value="PP1_catalytic_subunit"/>
</dbReference>
<dbReference type="PANTHER" id="PTHR11668:SF10">
    <property type="entry name" value="SERINE_THREONINE-PROTEIN PHOSPHATASE"/>
    <property type="match status" value="1"/>
</dbReference>
<dbReference type="GO" id="GO:0005737">
    <property type="term" value="C:cytoplasm"/>
    <property type="evidence" value="ECO:0007669"/>
    <property type="project" value="TreeGrafter"/>
</dbReference>
<evidence type="ECO:0000259" key="3">
    <source>
        <dbReference type="PROSITE" id="PS00125"/>
    </source>
</evidence>
<dbReference type="Gene3D" id="3.60.21.10">
    <property type="match status" value="1"/>
</dbReference>
<name>A0A7I4YQ22_HAECO</name>
<dbReference type="AlphaFoldDB" id="A0A7I4YQ22"/>
<keyword evidence="4" id="KW-1185">Reference proteome</keyword>
<dbReference type="WBParaSite" id="HCON_00130010-00001">
    <property type="protein sequence ID" value="HCON_00130010-00001"/>
    <property type="gene ID" value="HCON_00130010"/>
</dbReference>
<feature type="region of interest" description="Disordered" evidence="2">
    <location>
        <begin position="1"/>
        <end position="46"/>
    </location>
</feature>
<reference evidence="5" key="1">
    <citation type="submission" date="2020-12" db="UniProtKB">
        <authorList>
            <consortium name="WormBaseParasite"/>
        </authorList>
    </citation>
    <scope>IDENTIFICATION</scope>
    <source>
        <strain evidence="5">MHco3</strain>
    </source>
</reference>
<dbReference type="PROSITE" id="PS00125">
    <property type="entry name" value="SER_THR_PHOSPHATASE"/>
    <property type="match status" value="1"/>
</dbReference>
<keyword evidence="1" id="KW-0378">Hydrolase</keyword>
<sequence>MLPLKTPSAHSIKSVKTAHPTTTPKNRSMAKTPMLNAASRKSTRSPLVNADEMLSDRDVRMKLEPSVMKTLVRKTTESVSTAMTVPKTPGGRTIKLRAQQKTQMQHPQARTLLKSIEYMDYPEFLDKHYNQIEPGIHKIEYTMAEYRTVIQDANLLLSSEKTLIDVDPPVIIVGDIHGQFNDLINMFLLIGRPPEKRYLFLGDYVDRGMMSIECIMLLLAYKVCYPSSVYLLRGNHECARVNRKYGFWNECLMHLGENGETIWAMFQRCFNNLPVSALVATKILCMHGGLSPSLDSLDDVRNTSKPVRNPFRGVINDMLWADPDLNILDWRTSSRGSGFAFGSHVIDDFCERFGVELIVRAHQMCLDGFWVTPNRKLLTLFSAPMYCNLYRNAGTVLEVDDQLHCKLISMMPESRGCRERVTKQNRLWDETVDYIFERLV</sequence>
<dbReference type="OMA" id="VDRGMMS"/>
<dbReference type="Proteomes" id="UP000025227">
    <property type="component" value="Unplaced"/>
</dbReference>
<evidence type="ECO:0000256" key="1">
    <source>
        <dbReference type="RuleBase" id="RU004273"/>
    </source>
</evidence>
<dbReference type="InterPro" id="IPR029052">
    <property type="entry name" value="Metallo-depent_PP-like"/>
</dbReference>
<dbReference type="SMART" id="SM00156">
    <property type="entry name" value="PP2Ac"/>
    <property type="match status" value="1"/>
</dbReference>
<proteinExistence type="inferred from homology"/>
<dbReference type="InterPro" id="IPR004843">
    <property type="entry name" value="Calcineurin-like_PHP"/>
</dbReference>
<organism evidence="4 5">
    <name type="scientific">Haemonchus contortus</name>
    <name type="common">Barber pole worm</name>
    <dbReference type="NCBI Taxonomy" id="6289"/>
    <lineage>
        <taxon>Eukaryota</taxon>
        <taxon>Metazoa</taxon>
        <taxon>Ecdysozoa</taxon>
        <taxon>Nematoda</taxon>
        <taxon>Chromadorea</taxon>
        <taxon>Rhabditida</taxon>
        <taxon>Rhabditina</taxon>
        <taxon>Rhabditomorpha</taxon>
        <taxon>Strongyloidea</taxon>
        <taxon>Trichostrongylidae</taxon>
        <taxon>Haemonchus</taxon>
    </lineage>
</organism>
<comment type="catalytic activity">
    <reaction evidence="1">
        <text>O-phospho-L-threonyl-[protein] + H2O = L-threonyl-[protein] + phosphate</text>
        <dbReference type="Rhea" id="RHEA:47004"/>
        <dbReference type="Rhea" id="RHEA-COMP:11060"/>
        <dbReference type="Rhea" id="RHEA-COMP:11605"/>
        <dbReference type="ChEBI" id="CHEBI:15377"/>
        <dbReference type="ChEBI" id="CHEBI:30013"/>
        <dbReference type="ChEBI" id="CHEBI:43474"/>
        <dbReference type="ChEBI" id="CHEBI:61977"/>
        <dbReference type="EC" id="3.1.3.16"/>
    </reaction>
</comment>
<feature type="domain" description="Serine/threonine specific protein phosphatases" evidence="3">
    <location>
        <begin position="232"/>
        <end position="237"/>
    </location>
</feature>
<dbReference type="OrthoDB" id="5815503at2759"/>
<dbReference type="EC" id="3.1.3.16" evidence="1"/>
<dbReference type="InterPro" id="IPR006186">
    <property type="entry name" value="Ser/Thr-sp_prot-phosphatase"/>
</dbReference>
<comment type="similarity">
    <text evidence="1">Belongs to the PPP phosphatase family.</text>
</comment>
<dbReference type="GO" id="GO:0005634">
    <property type="term" value="C:nucleus"/>
    <property type="evidence" value="ECO:0007669"/>
    <property type="project" value="TreeGrafter"/>
</dbReference>
<dbReference type="Pfam" id="PF00149">
    <property type="entry name" value="Metallophos"/>
    <property type="match status" value="1"/>
</dbReference>
<evidence type="ECO:0000256" key="2">
    <source>
        <dbReference type="SAM" id="MobiDB-lite"/>
    </source>
</evidence>
<protein>
    <recommendedName>
        <fullName evidence="1">Serine/threonine-protein phosphatase</fullName>
        <ecNumber evidence="1">3.1.3.16</ecNumber>
    </recommendedName>
</protein>
<dbReference type="CDD" id="cd00144">
    <property type="entry name" value="MPP_PPP_family"/>
    <property type="match status" value="1"/>
</dbReference>